<evidence type="ECO:0008006" key="4">
    <source>
        <dbReference type="Google" id="ProtNLM"/>
    </source>
</evidence>
<evidence type="ECO:0000313" key="3">
    <source>
        <dbReference type="Proteomes" id="UP000783253"/>
    </source>
</evidence>
<dbReference type="EMBL" id="JAIGNK010000003">
    <property type="protein sequence ID" value="MBX7458662.1"/>
    <property type="molecule type" value="Genomic_DNA"/>
</dbReference>
<feature type="compositionally biased region" description="Low complexity" evidence="1">
    <location>
        <begin position="572"/>
        <end position="602"/>
    </location>
</feature>
<reference evidence="2 3" key="1">
    <citation type="submission" date="2021-08" db="EMBL/GenBank/DDBJ databases">
        <title>Comparative Genomics Analysis of the Genus Qipengyuania Reveals Extensive Genetic Diversity and Metabolic Versatility, Including the Description of Fifteen Novel Species.</title>
        <authorList>
            <person name="Liu Y."/>
        </authorList>
    </citation>
    <scope>NUCLEOTIDE SEQUENCE [LARGE SCALE GENOMIC DNA]</scope>
    <source>
        <strain evidence="2 3">1NDH17</strain>
    </source>
</reference>
<feature type="compositionally biased region" description="Acidic residues" evidence="1">
    <location>
        <begin position="284"/>
        <end position="296"/>
    </location>
</feature>
<name>A0ABS7IYM3_9SPHN</name>
<feature type="region of interest" description="Disordered" evidence="1">
    <location>
        <begin position="270"/>
        <end position="296"/>
    </location>
</feature>
<protein>
    <recommendedName>
        <fullName evidence="4">PAS domain-containing protein</fullName>
    </recommendedName>
</protein>
<dbReference type="Proteomes" id="UP000783253">
    <property type="component" value="Unassembled WGS sequence"/>
</dbReference>
<feature type="compositionally biased region" description="Acidic residues" evidence="1">
    <location>
        <begin position="16"/>
        <end position="25"/>
    </location>
</feature>
<feature type="region of interest" description="Disordered" evidence="1">
    <location>
        <begin position="1"/>
        <end position="46"/>
    </location>
</feature>
<feature type="compositionally biased region" description="Low complexity" evidence="1">
    <location>
        <begin position="477"/>
        <end position="486"/>
    </location>
</feature>
<evidence type="ECO:0000313" key="2">
    <source>
        <dbReference type="EMBL" id="MBX7458662.1"/>
    </source>
</evidence>
<feature type="compositionally biased region" description="Acidic residues" evidence="1">
    <location>
        <begin position="455"/>
        <end position="469"/>
    </location>
</feature>
<feature type="compositionally biased region" description="Acidic residues" evidence="1">
    <location>
        <begin position="603"/>
        <end position="612"/>
    </location>
</feature>
<gene>
    <name evidence="2" type="ORF">K3152_10440</name>
</gene>
<dbReference type="RefSeq" id="WP_221574051.1">
    <property type="nucleotide sequence ID" value="NZ_JAIGNK010000003.1"/>
</dbReference>
<organism evidence="2 3">
    <name type="scientific">Qipengyuania polymorpha</name>
    <dbReference type="NCBI Taxonomy" id="2867234"/>
    <lineage>
        <taxon>Bacteria</taxon>
        <taxon>Pseudomonadati</taxon>
        <taxon>Pseudomonadota</taxon>
        <taxon>Alphaproteobacteria</taxon>
        <taxon>Sphingomonadales</taxon>
        <taxon>Erythrobacteraceae</taxon>
        <taxon>Qipengyuania</taxon>
    </lineage>
</organism>
<keyword evidence="3" id="KW-1185">Reference proteome</keyword>
<feature type="region of interest" description="Disordered" evidence="1">
    <location>
        <begin position="417"/>
        <end position="492"/>
    </location>
</feature>
<sequence length="796" mass="86219">MDRLGGDFGAFGAGQEFDDASDDSAYDANTDTGAHSNPPPSPVGQDERRMQVRAYNHWSSLLGEQDLPHIEDLEPEFLGDFGPYSVLFDFSTGSGTPTLQFIGDELAKECREAEPIETLQEIPEGSLLSKIAENYLRVVQAQGPVTFEAESPNARGQTVAYRGVLLPYSSDHDTIDFVYAVVNWKEVADAQTADALLEEIDRAMDYSMTAIEPEVEAEPAPTADIVHFESYAQPEEVEEVADEAAFDEAGDHWESDDNILELRGSALNEAGAFGDLPTPSFGQSDDEANEDAAAEDEFEANDPAIYEAVHSQPEEAVTEDYNSTPYEAAPQDAAPKRQRLTDALGNPIGGAPAAEEDEAPAPGGITTAADYGLPEWDEDEPEEEDVDDLVNPLANIDLNSRLLSLVNAGTRGKKTVDLATLSDTPEPEEAEEADASKLFRPKAPSVDSLLSPEPYSEEDEAEACDEDSYEPASYEQPAEVEPVAEADNSYEPVSEAAYDYAPEISEEPAYEEVEPVEVAAEAETYEAEETQPLELADVAAESEVDEEAYAPLVLSEEAPVDEIEAEEYLEATVADEPVAEAPPEYEPVSEATYDYSPAPVEPVAEDEPVEAAEEPLELGAEFEVSEVEEVEAEVQPEPVEAEEYVPAEAIEEEEVLESAETVETVEVVEAVETVEPAQDIAVADTAEPESLTGLLAAVRDLSEAARNTNDLSRRALYEAVGRAFDVSIKAVIASEHHARAPQDVIEHFPLDAVARQGPDMALVMVRRHANGETEVLGEVPHDSILMESAQRKLASQ</sequence>
<evidence type="ECO:0000256" key="1">
    <source>
        <dbReference type="SAM" id="MobiDB-lite"/>
    </source>
</evidence>
<comment type="caution">
    <text evidence="2">The sequence shown here is derived from an EMBL/GenBank/DDBJ whole genome shotgun (WGS) entry which is preliminary data.</text>
</comment>
<feature type="region of interest" description="Disordered" evidence="1">
    <location>
        <begin position="572"/>
        <end position="612"/>
    </location>
</feature>
<feature type="compositionally biased region" description="Acidic residues" evidence="1">
    <location>
        <begin position="375"/>
        <end position="388"/>
    </location>
</feature>
<proteinExistence type="predicted"/>
<accession>A0ABS7IYM3</accession>
<feature type="compositionally biased region" description="Gly residues" evidence="1">
    <location>
        <begin position="1"/>
        <end position="12"/>
    </location>
</feature>
<feature type="region of interest" description="Disordered" evidence="1">
    <location>
        <begin position="308"/>
        <end position="389"/>
    </location>
</feature>